<organism evidence="2 3">
    <name type="scientific">Ensete ventricosum</name>
    <name type="common">Abyssinian banana</name>
    <name type="synonym">Musa ensete</name>
    <dbReference type="NCBI Taxonomy" id="4639"/>
    <lineage>
        <taxon>Eukaryota</taxon>
        <taxon>Viridiplantae</taxon>
        <taxon>Streptophyta</taxon>
        <taxon>Embryophyta</taxon>
        <taxon>Tracheophyta</taxon>
        <taxon>Spermatophyta</taxon>
        <taxon>Magnoliopsida</taxon>
        <taxon>Liliopsida</taxon>
        <taxon>Zingiberales</taxon>
        <taxon>Musaceae</taxon>
        <taxon>Ensete</taxon>
    </lineage>
</organism>
<dbReference type="InterPro" id="IPR035966">
    <property type="entry name" value="PKF_sf"/>
</dbReference>
<dbReference type="Proteomes" id="UP001222027">
    <property type="component" value="Unassembled WGS sequence"/>
</dbReference>
<evidence type="ECO:0000313" key="2">
    <source>
        <dbReference type="EMBL" id="KAJ8472141.1"/>
    </source>
</evidence>
<protein>
    <recommendedName>
        <fullName evidence="4">Phosphofructokinase domain-containing protein</fullName>
    </recommendedName>
</protein>
<dbReference type="SUPFAM" id="SSF53784">
    <property type="entry name" value="Phosphofructokinase"/>
    <property type="match status" value="1"/>
</dbReference>
<dbReference type="InterPro" id="IPR050929">
    <property type="entry name" value="PFKA"/>
</dbReference>
<evidence type="ECO:0000313" key="3">
    <source>
        <dbReference type="Proteomes" id="UP001222027"/>
    </source>
</evidence>
<evidence type="ECO:0008006" key="4">
    <source>
        <dbReference type="Google" id="ProtNLM"/>
    </source>
</evidence>
<sequence length="173" mass="19356">MNTVIRELVVGPWELYGVRHIFDVSMDPKIVHGWHRMGDGTALAMSRAGSSMPSKRAVSTREGKGGLFEFLDQRLKYNGHAVVVIAEGAGQGLIPRKEGEEVDESGNPVFLDVGTWLKSELNKWWKEEHAGQLFTVKYIDPMYMIRAVPANAIDNLCCTILVLLQSMDLWLAQ</sequence>
<dbReference type="Gene3D" id="3.40.50.460">
    <property type="entry name" value="Phosphofructokinase domain"/>
    <property type="match status" value="1"/>
</dbReference>
<name>A0AAV8P8J6_ENSVE</name>
<dbReference type="EMBL" id="JAQQAF010000007">
    <property type="protein sequence ID" value="KAJ8472141.1"/>
    <property type="molecule type" value="Genomic_DNA"/>
</dbReference>
<reference evidence="2 3" key="1">
    <citation type="submission" date="2022-12" db="EMBL/GenBank/DDBJ databases">
        <title>Chromosome-scale assembly of the Ensete ventricosum genome.</title>
        <authorList>
            <person name="Dussert Y."/>
            <person name="Stocks J."/>
            <person name="Wendawek A."/>
            <person name="Woldeyes F."/>
            <person name="Nichols R.A."/>
            <person name="Borrell J.S."/>
        </authorList>
    </citation>
    <scope>NUCLEOTIDE SEQUENCE [LARGE SCALE GENOMIC DNA]</scope>
    <source>
        <strain evidence="3">cv. Maze</strain>
        <tissue evidence="2">Seeds</tissue>
    </source>
</reference>
<accession>A0AAV8P8J6</accession>
<proteinExistence type="predicted"/>
<dbReference type="PANTHER" id="PTHR45770">
    <property type="entry name" value="ATP-DEPENDENT 6-PHOSPHOFRUCTOKINASE 1"/>
    <property type="match status" value="1"/>
</dbReference>
<keyword evidence="3" id="KW-1185">Reference proteome</keyword>
<dbReference type="GO" id="GO:0003872">
    <property type="term" value="F:6-phosphofructokinase activity"/>
    <property type="evidence" value="ECO:0007669"/>
    <property type="project" value="InterPro"/>
</dbReference>
<evidence type="ECO:0000256" key="1">
    <source>
        <dbReference type="ARBA" id="ARBA00022533"/>
    </source>
</evidence>
<keyword evidence="1" id="KW-0021">Allosteric enzyme</keyword>
<comment type="caution">
    <text evidence="2">The sequence shown here is derived from an EMBL/GenBank/DDBJ whole genome shotgun (WGS) entry which is preliminary data.</text>
</comment>
<dbReference type="AlphaFoldDB" id="A0AAV8P8J6"/>
<gene>
    <name evidence="2" type="ORF">OPV22_026484</name>
</gene>